<keyword evidence="6" id="KW-0997">Cell inner membrane</keyword>
<evidence type="ECO:0000313" key="18">
    <source>
        <dbReference type="Proteomes" id="UP000194841"/>
    </source>
</evidence>
<keyword evidence="10" id="KW-0443">Lipid metabolism</keyword>
<evidence type="ECO:0000256" key="9">
    <source>
        <dbReference type="ARBA" id="ARBA00022989"/>
    </source>
</evidence>
<organism evidence="17 18">
    <name type="scientific">Pseudoalteromonas ulvae</name>
    <dbReference type="NCBI Taxonomy" id="107327"/>
    <lineage>
        <taxon>Bacteria</taxon>
        <taxon>Pseudomonadati</taxon>
        <taxon>Pseudomonadota</taxon>
        <taxon>Gammaproteobacteria</taxon>
        <taxon>Alteromonadales</taxon>
        <taxon>Pseudoalteromonadaceae</taxon>
        <taxon>Pseudoalteromonas</taxon>
    </lineage>
</organism>
<dbReference type="Proteomes" id="UP000194841">
    <property type="component" value="Unassembled WGS sequence"/>
</dbReference>
<keyword evidence="5" id="KW-1003">Cell membrane</keyword>
<keyword evidence="11 16" id="KW-0472">Membrane</keyword>
<evidence type="ECO:0000256" key="14">
    <source>
        <dbReference type="ARBA" id="ARBA00031542"/>
    </source>
</evidence>
<evidence type="ECO:0000313" key="17">
    <source>
        <dbReference type="EMBL" id="OUL56536.1"/>
    </source>
</evidence>
<dbReference type="GO" id="GO:0051082">
    <property type="term" value="F:unfolded protein binding"/>
    <property type="evidence" value="ECO:0007669"/>
    <property type="project" value="InterPro"/>
</dbReference>
<dbReference type="OrthoDB" id="6261068at2"/>
<dbReference type="InterPro" id="IPR004961">
    <property type="entry name" value="Lipase_chaperone"/>
</dbReference>
<gene>
    <name evidence="17" type="ORF">B1199_17915</name>
</gene>
<dbReference type="RefSeq" id="WP_086745505.1">
    <property type="nucleotide sequence ID" value="NZ_MWPV01000006.1"/>
</dbReference>
<keyword evidence="12" id="KW-0143">Chaperone</keyword>
<accession>A0A244CLZ9</accession>
<dbReference type="GO" id="GO:0016042">
    <property type="term" value="P:lipid catabolic process"/>
    <property type="evidence" value="ECO:0007669"/>
    <property type="project" value="UniProtKB-KW"/>
</dbReference>
<comment type="caution">
    <text evidence="17">The sequence shown here is derived from an EMBL/GenBank/DDBJ whole genome shotgun (WGS) entry which is preliminary data.</text>
</comment>
<evidence type="ECO:0000256" key="5">
    <source>
        <dbReference type="ARBA" id="ARBA00022475"/>
    </source>
</evidence>
<keyword evidence="7 16" id="KW-0812">Transmembrane</keyword>
<comment type="function">
    <text evidence="1">May be involved in the folding of the extracellular lipase during its passage through the periplasm.</text>
</comment>
<dbReference type="GO" id="GO:0005886">
    <property type="term" value="C:plasma membrane"/>
    <property type="evidence" value="ECO:0007669"/>
    <property type="project" value="UniProtKB-SubCell"/>
</dbReference>
<protein>
    <recommendedName>
        <fullName evidence="4">Lipase chaperone</fullName>
    </recommendedName>
    <alternativeName>
        <fullName evidence="15">Lipase foldase</fullName>
    </alternativeName>
    <alternativeName>
        <fullName evidence="13">Lipase helper protein</fullName>
    </alternativeName>
    <alternativeName>
        <fullName evidence="14">Lipase modulator</fullName>
    </alternativeName>
</protein>
<evidence type="ECO:0000256" key="2">
    <source>
        <dbReference type="ARBA" id="ARBA00004383"/>
    </source>
</evidence>
<keyword evidence="18" id="KW-1185">Reference proteome</keyword>
<evidence type="ECO:0000256" key="1">
    <source>
        <dbReference type="ARBA" id="ARBA00003280"/>
    </source>
</evidence>
<evidence type="ECO:0000256" key="12">
    <source>
        <dbReference type="ARBA" id="ARBA00023186"/>
    </source>
</evidence>
<sequence>MLSIQKLWKTSLLLVGVTLFGVVCYSLIFTTVTSSPVNEIDNLKSPLNLEQTLAPKERSKVEIYPLGFGNASSEVAWLDEQVRYFFDHKLYHYAESSQHVWRIFEQACLPLAHCDELRALFVRYIQYKAALKTIKLAQTSTFDLGNTLAGIDALQEQFFNEYEINALFYTERITQQQALERKAILTASDINNDVKQALLMAHLSSLPEAQRRVFLPTVSLTKVITLFKSDTLNDEHYTQLTDQFGGAAAQRLLNVRQKQADWQRRINSFNQKVNQIKILFEHDLHTQQLEIADLKNQSFTVQEQKRII</sequence>
<evidence type="ECO:0000256" key="13">
    <source>
        <dbReference type="ARBA" id="ARBA00030948"/>
    </source>
</evidence>
<dbReference type="Pfam" id="PF03280">
    <property type="entry name" value="Lipase_chap"/>
    <property type="match status" value="1"/>
</dbReference>
<comment type="similarity">
    <text evidence="3">Belongs to the lipase chaperone family.</text>
</comment>
<evidence type="ECO:0000256" key="8">
    <source>
        <dbReference type="ARBA" id="ARBA00022963"/>
    </source>
</evidence>
<evidence type="ECO:0000256" key="6">
    <source>
        <dbReference type="ARBA" id="ARBA00022519"/>
    </source>
</evidence>
<evidence type="ECO:0000256" key="10">
    <source>
        <dbReference type="ARBA" id="ARBA00023098"/>
    </source>
</evidence>
<comment type="subcellular location">
    <subcellularLocation>
        <location evidence="2">Cell inner membrane</location>
        <topology evidence="2">Single-pass membrane protein</topology>
        <orientation evidence="2">Periplasmic side</orientation>
    </subcellularLocation>
</comment>
<dbReference type="GO" id="GO:0006457">
    <property type="term" value="P:protein folding"/>
    <property type="evidence" value="ECO:0007669"/>
    <property type="project" value="InterPro"/>
</dbReference>
<evidence type="ECO:0000256" key="11">
    <source>
        <dbReference type="ARBA" id="ARBA00023136"/>
    </source>
</evidence>
<evidence type="ECO:0000256" key="15">
    <source>
        <dbReference type="ARBA" id="ARBA00033028"/>
    </source>
</evidence>
<keyword evidence="8" id="KW-0442">Lipid degradation</keyword>
<evidence type="ECO:0000256" key="3">
    <source>
        <dbReference type="ARBA" id="ARBA00010358"/>
    </source>
</evidence>
<keyword evidence="9 16" id="KW-1133">Transmembrane helix</keyword>
<feature type="transmembrane region" description="Helical" evidence="16">
    <location>
        <begin position="12"/>
        <end position="32"/>
    </location>
</feature>
<reference evidence="17 18" key="1">
    <citation type="submission" date="2017-02" db="EMBL/GenBank/DDBJ databases">
        <title>Pseudoalteromonas ulvae TC14 Genome.</title>
        <authorList>
            <person name="Molmeret M."/>
        </authorList>
    </citation>
    <scope>NUCLEOTIDE SEQUENCE [LARGE SCALE GENOMIC DNA]</scope>
    <source>
        <strain evidence="17">TC14</strain>
    </source>
</reference>
<proteinExistence type="inferred from homology"/>
<evidence type="ECO:0000256" key="7">
    <source>
        <dbReference type="ARBA" id="ARBA00022692"/>
    </source>
</evidence>
<evidence type="ECO:0000256" key="4">
    <source>
        <dbReference type="ARBA" id="ARBA00019692"/>
    </source>
</evidence>
<dbReference type="SUPFAM" id="SSF158855">
    <property type="entry name" value="Lipase chaperone-like"/>
    <property type="match status" value="1"/>
</dbReference>
<name>A0A244CLZ9_PSEDV</name>
<evidence type="ECO:0000256" key="16">
    <source>
        <dbReference type="SAM" id="Phobius"/>
    </source>
</evidence>
<dbReference type="AlphaFoldDB" id="A0A244CLZ9"/>
<dbReference type="EMBL" id="MWPV01000006">
    <property type="protein sequence ID" value="OUL56536.1"/>
    <property type="molecule type" value="Genomic_DNA"/>
</dbReference>